<gene>
    <name evidence="1" type="ORF">EVAR_103103_1</name>
</gene>
<dbReference type="Proteomes" id="UP000299102">
    <property type="component" value="Unassembled WGS sequence"/>
</dbReference>
<name>A0A4C1WMP4_EUMVA</name>
<dbReference type="AlphaFoldDB" id="A0A4C1WMP4"/>
<comment type="caution">
    <text evidence="1">The sequence shown here is derived from an EMBL/GenBank/DDBJ whole genome shotgun (WGS) entry which is preliminary data.</text>
</comment>
<reference evidence="1 2" key="1">
    <citation type="journal article" date="2019" name="Commun. Biol.">
        <title>The bagworm genome reveals a unique fibroin gene that provides high tensile strength.</title>
        <authorList>
            <person name="Kono N."/>
            <person name="Nakamura H."/>
            <person name="Ohtoshi R."/>
            <person name="Tomita M."/>
            <person name="Numata K."/>
            <person name="Arakawa K."/>
        </authorList>
    </citation>
    <scope>NUCLEOTIDE SEQUENCE [LARGE SCALE GENOMIC DNA]</scope>
</reference>
<accession>A0A4C1WMP4</accession>
<organism evidence="1 2">
    <name type="scientific">Eumeta variegata</name>
    <name type="common">Bagworm moth</name>
    <name type="synonym">Eumeta japonica</name>
    <dbReference type="NCBI Taxonomy" id="151549"/>
    <lineage>
        <taxon>Eukaryota</taxon>
        <taxon>Metazoa</taxon>
        <taxon>Ecdysozoa</taxon>
        <taxon>Arthropoda</taxon>
        <taxon>Hexapoda</taxon>
        <taxon>Insecta</taxon>
        <taxon>Pterygota</taxon>
        <taxon>Neoptera</taxon>
        <taxon>Endopterygota</taxon>
        <taxon>Lepidoptera</taxon>
        <taxon>Glossata</taxon>
        <taxon>Ditrysia</taxon>
        <taxon>Tineoidea</taxon>
        <taxon>Psychidae</taxon>
        <taxon>Oiketicinae</taxon>
        <taxon>Eumeta</taxon>
    </lineage>
</organism>
<keyword evidence="2" id="KW-1185">Reference proteome</keyword>
<evidence type="ECO:0000313" key="2">
    <source>
        <dbReference type="Proteomes" id="UP000299102"/>
    </source>
</evidence>
<proteinExistence type="predicted"/>
<evidence type="ECO:0000313" key="1">
    <source>
        <dbReference type="EMBL" id="GBP52668.1"/>
    </source>
</evidence>
<dbReference type="EMBL" id="BGZK01000607">
    <property type="protein sequence ID" value="GBP52668.1"/>
    <property type="molecule type" value="Genomic_DNA"/>
</dbReference>
<protein>
    <submittedName>
        <fullName evidence="1">Uncharacterized protein</fullName>
    </submittedName>
</protein>
<sequence length="92" mass="9819">MVTASAIYICLHNISIIIANIKRFGLLENFNNDIGGLDSVRSGQGAVGGRRGRAVRRVGCRDLVTRGVRTAASESLSQGRKCGVGRKYLGTI</sequence>